<keyword evidence="9" id="KW-1185">Reference proteome</keyword>
<dbReference type="SUPFAM" id="SSF51735">
    <property type="entry name" value="NAD(P)-binding Rossmann-fold domains"/>
    <property type="match status" value="1"/>
</dbReference>
<dbReference type="InterPro" id="IPR057326">
    <property type="entry name" value="KR_dom"/>
</dbReference>
<sequence length="1936" mass="204163">MSVERISIVGIGLKYPDAGSPAELWENVLAGRRAFRRLPDERMNRADYYSPDPKAPDRFYAQKAAVLRGYEFDRVAHKIAGSTFRATDTTHWLALEVAAAALADAGFAEGDGTPKPSTGVVIGNSLTGEFSRANIMRLRWPYVRRTVAAALAGRGWGDEETAEFLRELEVQYKEPFPEINEDSLAGGLANTIAGRVCNYFDFRGGGFTVDGACSSSLLSVATAANALVQGDLDLAIAGGVDLSIDPFEVIGFAKTGALAKREMKVYDADSNGFWPGEGSGMLVLMRESDAIEQNKRIYASIGGWGVSSDGKGGITRPEAAGHRLALQRAYQRAGYGVETVSYFEGHGTGTELGDATEIEALSTARGDADPQAKPAALSTIKGNIGHTKAAAGVAGLIKATLAVYHQVIPPGTGHFEPHESLTGSAARMYVPSEATLWPADQPVRAGVSAMGFGGVNSHVTVTEGPNAARRRELDEHSRALVSGRQDAELLLFDADDVAALRDRVAAVLEFVPKLSFAELTDLAGQLAGELADRPVRAAVVAGDPEQAERRLTALVAGLESGDSVFSATEGIFASSRTSAPKIGYLFPGQGSGRGGESALRRRFSSAAEIHRAAGLPTGGDQVATEVAQPRIVAGSLAGLRVLREFGVEADSATGHSLGELTALHWAGALDERVLLRLAKVRGEVMAASGDGSGAMAGIAASPSRVEELGLGDDVVIAGYNAPEQTVLSGSVEAIERIVARAKAQGFGASRLKVSHAFHSPAVEPAAREMTERLGEFTFARLQRPVVSTVSGDLLHAAEDLPELLREQIVAPVRFREAAARLAERSDLVVEVGPGRVLTGLFEEIAPDTPVLAIDTDNTSLAPLLRVLAAAFALGSPIAVEALFAGRVTRRLPEDGVFSFLTSPCEAAPTIDSALAAELAAENAQAEDADAAEAAGGSSTLDLLRKLAADRVELPLETVTADTHPLDDLHLSSITVGQLVNDVTRALGRPPLEGMPNFATVCLGELAEMIDELAQTAGTEAESQDEAPGVGPWVRPFAIEYVSTPRPAAVGLAAGGTDQWQVFSTPGHSLAEPLRAALSAAGVGEGVALCLPSDCDDSHVGLFLEAARAVLAAPTGTRFAVVHHGYGAAGLAKTLRLEDPSAKTTIVDLADPEPAAVDAAVATVVAEVAATTDFTEARYDASGSRTVPRLAARPAAPAGPVQEALDQGDVLLVTGGGKGITAESALALAKDSGARLALLGRSDPEADTELAENLDRMEAVGIRYRYERADVTDAAQVAEAVSRIEADLGPVTAILHGAGRNEPAALFSLTEDSFRKTLAPKIGGLGAVLAAVDQDRIKLLVTFGSIIGRAGLRGEAHYATANDWMTELTLRFGREHPRARAIALEWSVWSGTGMGEKLGVVSALMRDGITPIPMEEGITILRQVLADPAAPPVLVVCGRTSGLVTLPVQKRELPLTRFVDRAVVHYPGVELITEADLSEGSDPYLTDHLLDGQLLFPAVLGMEAMTQAAAATLDRTGAPVFEDVEFLRPIIVSPGGSTTIRLATLVRDAETVDVVLRSEETGFSADHFRARLNFARPAELGERVARDVALPAVPVEPISELYGSVLFQGKRFQRVLGYRRASARHAVAEIATAADVDWFAPFLPQEKLLADPGTRDAMMHAIQCCVPDATLLPQGVERLYLAEPGSQHKDYVLLDARERLQDGDSYVYDLDVRNPDGTVVERWEGLKLRAVGKRDGAGPWAPSMLGSYLERACERLLGGQRAVVLEPDPVDAPAEGTAERRAQTALAAGRALDRPVTVRYRPDGKPELDGVDVTASHTSRLTLVVAGTGPVACDIETAVERSEEDWAGLLGTDLLAVGRLLAADAGEPLAVANTRVWSALECVRKTGGMTQALTVRQVDPDGWALLACGSGRIATWSTTVNDRTDPIVFAVLHAEES</sequence>
<dbReference type="Pfam" id="PF21089">
    <property type="entry name" value="PKS_DH_N"/>
    <property type="match status" value="1"/>
</dbReference>
<dbReference type="SUPFAM" id="SSF53901">
    <property type="entry name" value="Thiolase-like"/>
    <property type="match status" value="1"/>
</dbReference>
<dbReference type="InterPro" id="IPR014043">
    <property type="entry name" value="Acyl_transferase_dom"/>
</dbReference>
<dbReference type="GO" id="GO:0006633">
    <property type="term" value="P:fatty acid biosynthetic process"/>
    <property type="evidence" value="ECO:0007669"/>
    <property type="project" value="TreeGrafter"/>
</dbReference>
<dbReference type="SMART" id="SM00826">
    <property type="entry name" value="PKS_DH"/>
    <property type="match status" value="1"/>
</dbReference>
<dbReference type="InterPro" id="IPR016039">
    <property type="entry name" value="Thiolase-like"/>
</dbReference>
<dbReference type="InterPro" id="IPR049551">
    <property type="entry name" value="PKS_DH_C"/>
</dbReference>
<dbReference type="Gene3D" id="3.40.47.10">
    <property type="match status" value="1"/>
</dbReference>
<reference evidence="8" key="1">
    <citation type="submission" date="2022-06" db="EMBL/GenBank/DDBJ databases">
        <title>Amycolatopsis iheyaensis sp. nov., a new species of the genus Amycolatopsis isolated from soil in Iheya island, Japan.</title>
        <authorList>
            <person name="Ngamcharungchit C."/>
            <person name="Kanto H."/>
            <person name="Take A."/>
            <person name="Intra B."/>
            <person name="Matsumoto A."/>
            <person name="Panbangred W."/>
            <person name="Inahashi Y."/>
        </authorList>
    </citation>
    <scope>NUCLEOTIDE SEQUENCE</scope>
    <source>
        <strain evidence="8">OK19-0408</strain>
    </source>
</reference>
<dbReference type="PANTHER" id="PTHR43775">
    <property type="entry name" value="FATTY ACID SYNTHASE"/>
    <property type="match status" value="1"/>
</dbReference>
<dbReference type="SMART" id="SM00825">
    <property type="entry name" value="PKS_KS"/>
    <property type="match status" value="1"/>
</dbReference>
<dbReference type="InterPro" id="IPR050091">
    <property type="entry name" value="PKS_NRPS_Biosynth_Enz"/>
</dbReference>
<feature type="domain" description="PKS/mFAS DH" evidence="7">
    <location>
        <begin position="1455"/>
        <end position="1736"/>
    </location>
</feature>
<dbReference type="SMART" id="SM00822">
    <property type="entry name" value="PKS_KR"/>
    <property type="match status" value="1"/>
</dbReference>
<dbReference type="InterPro" id="IPR001227">
    <property type="entry name" value="Ac_transferase_dom_sf"/>
</dbReference>
<evidence type="ECO:0000313" key="9">
    <source>
        <dbReference type="Proteomes" id="UP001144096"/>
    </source>
</evidence>
<dbReference type="PANTHER" id="PTHR43775:SF51">
    <property type="entry name" value="INACTIVE PHENOLPHTHIOCEROL SYNTHESIS POLYKETIDE SYNTHASE TYPE I PKS1-RELATED"/>
    <property type="match status" value="1"/>
</dbReference>
<dbReference type="GO" id="GO:0004312">
    <property type="term" value="F:fatty acid synthase activity"/>
    <property type="evidence" value="ECO:0007669"/>
    <property type="project" value="TreeGrafter"/>
</dbReference>
<dbReference type="InterPro" id="IPR020841">
    <property type="entry name" value="PKS_Beta-ketoAc_synthase_dom"/>
</dbReference>
<dbReference type="Gene3D" id="1.10.1200.10">
    <property type="entry name" value="ACP-like"/>
    <property type="match status" value="1"/>
</dbReference>
<dbReference type="CDD" id="cd00833">
    <property type="entry name" value="PKS"/>
    <property type="match status" value="1"/>
</dbReference>
<dbReference type="Pfam" id="PF02801">
    <property type="entry name" value="Ketoacyl-synt_C"/>
    <property type="match status" value="1"/>
</dbReference>
<dbReference type="Proteomes" id="UP001144096">
    <property type="component" value="Unassembled WGS sequence"/>
</dbReference>
<dbReference type="InterPro" id="IPR036291">
    <property type="entry name" value="NAD(P)-bd_dom_sf"/>
</dbReference>
<dbReference type="InterPro" id="IPR020807">
    <property type="entry name" value="PKS_DH"/>
</dbReference>
<protein>
    <submittedName>
        <fullName evidence="8">Type I polyketide synthase</fullName>
    </submittedName>
</protein>
<evidence type="ECO:0000256" key="1">
    <source>
        <dbReference type="ARBA" id="ARBA00022450"/>
    </source>
</evidence>
<dbReference type="RefSeq" id="WP_257920141.1">
    <property type="nucleotide sequence ID" value="NZ_JAMXQV010000004.1"/>
</dbReference>
<dbReference type="PROSITE" id="PS52019">
    <property type="entry name" value="PKS_MFAS_DH"/>
    <property type="match status" value="1"/>
</dbReference>
<dbReference type="Pfam" id="PF14765">
    <property type="entry name" value="PS-DH"/>
    <property type="match status" value="1"/>
</dbReference>
<dbReference type="InterPro" id="IPR016035">
    <property type="entry name" value="Acyl_Trfase/lysoPLipase"/>
</dbReference>
<feature type="region of interest" description="C-terminal hotdog fold" evidence="5">
    <location>
        <begin position="1589"/>
        <end position="1736"/>
    </location>
</feature>
<evidence type="ECO:0000256" key="4">
    <source>
        <dbReference type="ARBA" id="ARBA00023315"/>
    </source>
</evidence>
<dbReference type="Gene3D" id="3.40.50.720">
    <property type="entry name" value="NAD(P)-binding Rossmann-like Domain"/>
    <property type="match status" value="1"/>
</dbReference>
<gene>
    <name evidence="8" type="ORF">M8542_11930</name>
</gene>
<evidence type="ECO:0000259" key="6">
    <source>
        <dbReference type="PROSITE" id="PS52004"/>
    </source>
</evidence>
<dbReference type="CDD" id="cd08953">
    <property type="entry name" value="KR_2_SDR_x"/>
    <property type="match status" value="1"/>
</dbReference>
<dbReference type="InterPro" id="IPR042104">
    <property type="entry name" value="PKS_dehydratase_sf"/>
</dbReference>
<keyword evidence="2" id="KW-0597">Phosphoprotein</keyword>
<dbReference type="Gene3D" id="3.10.129.110">
    <property type="entry name" value="Polyketide synthase dehydratase"/>
    <property type="match status" value="1"/>
</dbReference>
<dbReference type="Gene3D" id="3.40.366.10">
    <property type="entry name" value="Malonyl-Coenzyme A Acyl Carrier Protein, domain 2"/>
    <property type="match status" value="1"/>
</dbReference>
<organism evidence="8 9">
    <name type="scientific">Amycolatopsis iheyensis</name>
    <dbReference type="NCBI Taxonomy" id="2945988"/>
    <lineage>
        <taxon>Bacteria</taxon>
        <taxon>Bacillati</taxon>
        <taxon>Actinomycetota</taxon>
        <taxon>Actinomycetes</taxon>
        <taxon>Pseudonocardiales</taxon>
        <taxon>Pseudonocardiaceae</taxon>
        <taxon>Amycolatopsis</taxon>
    </lineage>
</organism>
<dbReference type="PROSITE" id="PS52004">
    <property type="entry name" value="KS3_2"/>
    <property type="match status" value="1"/>
</dbReference>
<feature type="active site" description="Proton acceptor; for dehydratase activity" evidence="5">
    <location>
        <position position="1487"/>
    </location>
</feature>
<dbReference type="Pfam" id="PF08659">
    <property type="entry name" value="KR"/>
    <property type="match status" value="1"/>
</dbReference>
<name>A0A9X2NF98_9PSEU</name>
<dbReference type="InterPro" id="IPR013968">
    <property type="entry name" value="PKS_KR"/>
</dbReference>
<dbReference type="Pfam" id="PF00698">
    <property type="entry name" value="Acyl_transf_1"/>
    <property type="match status" value="1"/>
</dbReference>
<feature type="active site" description="Proton donor; for dehydratase activity" evidence="5">
    <location>
        <position position="1655"/>
    </location>
</feature>
<accession>A0A9X2NF98</accession>
<evidence type="ECO:0000256" key="5">
    <source>
        <dbReference type="PROSITE-ProRule" id="PRU01363"/>
    </source>
</evidence>
<dbReference type="InterPro" id="IPR049552">
    <property type="entry name" value="PKS_DH_N"/>
</dbReference>
<dbReference type="SUPFAM" id="SSF52151">
    <property type="entry name" value="FabD/lysophospholipase-like"/>
    <property type="match status" value="1"/>
</dbReference>
<dbReference type="SUPFAM" id="SSF55048">
    <property type="entry name" value="Probable ACP-binding domain of malonyl-CoA ACP transacylase"/>
    <property type="match status" value="1"/>
</dbReference>
<dbReference type="Pfam" id="PF00109">
    <property type="entry name" value="ketoacyl-synt"/>
    <property type="match status" value="1"/>
</dbReference>
<dbReference type="EMBL" id="JAMXQV010000004">
    <property type="protein sequence ID" value="MCR6483525.1"/>
    <property type="molecule type" value="Genomic_DNA"/>
</dbReference>
<comment type="caution">
    <text evidence="8">The sequence shown here is derived from an EMBL/GenBank/DDBJ whole genome shotgun (WGS) entry which is preliminary data.</text>
</comment>
<evidence type="ECO:0000256" key="2">
    <source>
        <dbReference type="ARBA" id="ARBA00022553"/>
    </source>
</evidence>
<dbReference type="InterPro" id="IPR049900">
    <property type="entry name" value="PKS_mFAS_DH"/>
</dbReference>
<keyword evidence="3" id="KW-0808">Transferase</keyword>
<dbReference type="InterPro" id="IPR014030">
    <property type="entry name" value="Ketoacyl_synth_N"/>
</dbReference>
<feature type="region of interest" description="N-terminal hotdog fold" evidence="5">
    <location>
        <begin position="1455"/>
        <end position="1578"/>
    </location>
</feature>
<dbReference type="InterPro" id="IPR016036">
    <property type="entry name" value="Malonyl_transacylase_ACP-bd"/>
</dbReference>
<dbReference type="SMART" id="SM00827">
    <property type="entry name" value="PKS_AT"/>
    <property type="match status" value="1"/>
</dbReference>
<keyword evidence="4" id="KW-0012">Acyltransferase</keyword>
<dbReference type="SUPFAM" id="SSF47336">
    <property type="entry name" value="ACP-like"/>
    <property type="match status" value="1"/>
</dbReference>
<evidence type="ECO:0000313" key="8">
    <source>
        <dbReference type="EMBL" id="MCR6483525.1"/>
    </source>
</evidence>
<dbReference type="InterPro" id="IPR014031">
    <property type="entry name" value="Ketoacyl_synth_C"/>
</dbReference>
<proteinExistence type="predicted"/>
<dbReference type="InterPro" id="IPR036736">
    <property type="entry name" value="ACP-like_sf"/>
</dbReference>
<keyword evidence="1" id="KW-0596">Phosphopantetheine</keyword>
<evidence type="ECO:0000256" key="3">
    <source>
        <dbReference type="ARBA" id="ARBA00022679"/>
    </source>
</evidence>
<feature type="domain" description="Ketosynthase family 3 (KS3)" evidence="6">
    <location>
        <begin position="3"/>
        <end position="463"/>
    </location>
</feature>
<evidence type="ECO:0000259" key="7">
    <source>
        <dbReference type="PROSITE" id="PS52019"/>
    </source>
</evidence>